<sequence length="348" mass="37556">MRYKLFGKHTGLRVSELVLGAGTFGTRWGHGAGPDEVRRIVDTYADAGGNFIDTANGYQFGESEEILGDLLVGRRNQFVLATKYTSQTDPSEGILTSGNSRLSMIRSVEASLKRLKTDRIDLLWAHFPDQVTPSEEIVRGFDDLARAGKILYAGLSDFPAWRLARTATIAELRGAVPIAALQLEYSLVERTVEHEMLPAAHGLGLGVVAWSPLGGGMLTGKYRKGESGRREGFGGKVFQAEDSPQRTAILDAVEAIASEAGVTAGEVAIAWVAAKGVLPIIGPRTHMQLEQNLASVKLTLTPQQIERLDQASAIPAVFPHRMYSEPSTIQLYTGGKADLFDLPADPVA</sequence>
<dbReference type="AlphaFoldDB" id="A0A085ASS4"/>
<dbReference type="Gene3D" id="3.20.20.100">
    <property type="entry name" value="NADP-dependent oxidoreductase domain"/>
    <property type="match status" value="1"/>
</dbReference>
<evidence type="ECO:0000256" key="1">
    <source>
        <dbReference type="ARBA" id="ARBA00023002"/>
    </source>
</evidence>
<dbReference type="Pfam" id="PF00248">
    <property type="entry name" value="Aldo_ket_red"/>
    <property type="match status" value="1"/>
</dbReference>
<dbReference type="Proteomes" id="UP000028630">
    <property type="component" value="Unassembled WGS sequence"/>
</dbReference>
<feature type="domain" description="NADP-dependent oxidoreductase" evidence="2">
    <location>
        <begin position="16"/>
        <end position="311"/>
    </location>
</feature>
<dbReference type="CDD" id="cd19080">
    <property type="entry name" value="AKR_AKR9A_9B"/>
    <property type="match status" value="1"/>
</dbReference>
<dbReference type="InterPro" id="IPR036812">
    <property type="entry name" value="NAD(P)_OxRdtase_dom_sf"/>
</dbReference>
<reference evidence="4" key="1">
    <citation type="submission" date="2014-05" db="EMBL/GenBank/DDBJ databases">
        <title>ATOL: Assembling a taxonomically balanced genome-scale reconstruction of the evolutionary history of the Enterobacteriaceae.</title>
        <authorList>
            <person name="Plunkett G. III"/>
            <person name="Neeno-Eckwall E.C."/>
            <person name="Glasner J.D."/>
            <person name="Perna N.T."/>
        </authorList>
    </citation>
    <scope>NUCLEOTIDE SEQUENCE [LARGE SCALE GENOMIC DNA]</scope>
    <source>
        <strain evidence="4">ATCC 49490</strain>
    </source>
</reference>
<dbReference type="GO" id="GO:0016491">
    <property type="term" value="F:oxidoreductase activity"/>
    <property type="evidence" value="ECO:0007669"/>
    <property type="project" value="UniProtKB-KW"/>
</dbReference>
<proteinExistence type="predicted"/>
<gene>
    <name evidence="3" type="ORF">GTGU_00030</name>
</gene>
<dbReference type="RefSeq" id="WP_038153180.1">
    <property type="nucleotide sequence ID" value="NZ_JMTB01000003.1"/>
</dbReference>
<evidence type="ECO:0000259" key="2">
    <source>
        <dbReference type="Pfam" id="PF00248"/>
    </source>
</evidence>
<evidence type="ECO:0000313" key="4">
    <source>
        <dbReference type="Proteomes" id="UP000028630"/>
    </source>
</evidence>
<name>A0A085ASS4_9ENTR</name>
<comment type="caution">
    <text evidence="3">The sequence shown here is derived from an EMBL/GenBank/DDBJ whole genome shotgun (WGS) entry which is preliminary data.</text>
</comment>
<dbReference type="GO" id="GO:0005829">
    <property type="term" value="C:cytosol"/>
    <property type="evidence" value="ECO:0007669"/>
    <property type="project" value="TreeGrafter"/>
</dbReference>
<keyword evidence="4" id="KW-1185">Reference proteome</keyword>
<dbReference type="eggNOG" id="COG0667">
    <property type="taxonomic scope" value="Bacteria"/>
</dbReference>
<dbReference type="PANTHER" id="PTHR43364">
    <property type="entry name" value="NADH-SPECIFIC METHYLGLYOXAL REDUCTASE-RELATED"/>
    <property type="match status" value="1"/>
</dbReference>
<evidence type="ECO:0000313" key="3">
    <source>
        <dbReference type="EMBL" id="KFC13269.1"/>
    </source>
</evidence>
<organism evidence="3 4">
    <name type="scientific">Trabulsiella guamensis ATCC 49490</name>
    <dbReference type="NCBI Taxonomy" id="1005994"/>
    <lineage>
        <taxon>Bacteria</taxon>
        <taxon>Pseudomonadati</taxon>
        <taxon>Pseudomonadota</taxon>
        <taxon>Gammaproteobacteria</taxon>
        <taxon>Enterobacterales</taxon>
        <taxon>Enterobacteriaceae</taxon>
        <taxon>Trabulsiella</taxon>
    </lineage>
</organism>
<accession>A0A085ASS4</accession>
<keyword evidence="1" id="KW-0560">Oxidoreductase</keyword>
<dbReference type="PANTHER" id="PTHR43364:SF4">
    <property type="entry name" value="NAD(P)-LINKED OXIDOREDUCTASE SUPERFAMILY PROTEIN"/>
    <property type="match status" value="1"/>
</dbReference>
<dbReference type="InterPro" id="IPR050523">
    <property type="entry name" value="AKR_Detox_Biosynth"/>
</dbReference>
<dbReference type="SUPFAM" id="SSF51430">
    <property type="entry name" value="NAD(P)-linked oxidoreductase"/>
    <property type="match status" value="1"/>
</dbReference>
<dbReference type="EMBL" id="JMTB01000003">
    <property type="protein sequence ID" value="KFC13269.1"/>
    <property type="molecule type" value="Genomic_DNA"/>
</dbReference>
<protein>
    <submittedName>
        <fullName evidence="3">Oxidoreductase</fullName>
    </submittedName>
</protein>
<dbReference type="InterPro" id="IPR023210">
    <property type="entry name" value="NADP_OxRdtase_dom"/>
</dbReference>
<dbReference type="OrthoDB" id="9772407at2"/>